<keyword evidence="1" id="KW-0808">Transferase</keyword>
<evidence type="ECO:0000313" key="3">
    <source>
        <dbReference type="EMBL" id="MCK2219555.1"/>
    </source>
</evidence>
<sequence length="130" mass="13920">MTLGRTAESLRLARETVGLWLADGPQEVRDDAALIVSELVTNVLRHVPGGVHRDWVDVRLGRGRGFVRLEVVDPGTDLSGPELGEDDLLSESGRGLRLVAGLAVRCGTWRTGDGCRVVRADLAWPGAGTP</sequence>
<keyword evidence="1" id="KW-0418">Kinase</keyword>
<gene>
    <name evidence="3" type="ORF">MF672_038045</name>
</gene>
<dbReference type="GO" id="GO:0005524">
    <property type="term" value="F:ATP binding"/>
    <property type="evidence" value="ECO:0007669"/>
    <property type="project" value="UniProtKB-KW"/>
</dbReference>
<dbReference type="InterPro" id="IPR036890">
    <property type="entry name" value="HATPase_C_sf"/>
</dbReference>
<dbReference type="InterPro" id="IPR050267">
    <property type="entry name" value="Anti-sigma-factor_SerPK"/>
</dbReference>
<keyword evidence="4" id="KW-1185">Reference proteome</keyword>
<keyword evidence="3" id="KW-0067">ATP-binding</keyword>
<keyword evidence="1" id="KW-0723">Serine/threonine-protein kinase</keyword>
<evidence type="ECO:0000259" key="2">
    <source>
        <dbReference type="Pfam" id="PF13581"/>
    </source>
</evidence>
<reference evidence="3 4" key="1">
    <citation type="submission" date="2022-04" db="EMBL/GenBank/DDBJ databases">
        <title>Genome draft of Actinomadura sp. ATCC 31491.</title>
        <authorList>
            <person name="Shi X."/>
            <person name="Du Y."/>
        </authorList>
    </citation>
    <scope>NUCLEOTIDE SEQUENCE [LARGE SCALE GENOMIC DNA]</scope>
    <source>
        <strain evidence="3 4">ATCC 31491</strain>
    </source>
</reference>
<protein>
    <submittedName>
        <fullName evidence="3">ATP-binding protein</fullName>
    </submittedName>
</protein>
<comment type="caution">
    <text evidence="3">The sequence shown here is derived from an EMBL/GenBank/DDBJ whole genome shotgun (WGS) entry which is preliminary data.</text>
</comment>
<dbReference type="EMBL" id="JAKRKC020000002">
    <property type="protein sequence ID" value="MCK2219555.1"/>
    <property type="molecule type" value="Genomic_DNA"/>
</dbReference>
<dbReference type="CDD" id="cd16936">
    <property type="entry name" value="HATPase_RsbW-like"/>
    <property type="match status" value="1"/>
</dbReference>
<feature type="domain" description="Histidine kinase/HSP90-like ATPase" evidence="2">
    <location>
        <begin position="6"/>
        <end position="120"/>
    </location>
</feature>
<dbReference type="Gene3D" id="3.30.565.10">
    <property type="entry name" value="Histidine kinase-like ATPase, C-terminal domain"/>
    <property type="match status" value="1"/>
</dbReference>
<evidence type="ECO:0000256" key="1">
    <source>
        <dbReference type="ARBA" id="ARBA00022527"/>
    </source>
</evidence>
<organism evidence="3 4">
    <name type="scientific">Actinomadura luzonensis</name>
    <dbReference type="NCBI Taxonomy" id="2805427"/>
    <lineage>
        <taxon>Bacteria</taxon>
        <taxon>Bacillati</taxon>
        <taxon>Actinomycetota</taxon>
        <taxon>Actinomycetes</taxon>
        <taxon>Streptosporangiales</taxon>
        <taxon>Thermomonosporaceae</taxon>
        <taxon>Actinomadura</taxon>
    </lineage>
</organism>
<dbReference type="Proteomes" id="UP001317259">
    <property type="component" value="Unassembled WGS sequence"/>
</dbReference>
<dbReference type="InterPro" id="IPR003594">
    <property type="entry name" value="HATPase_dom"/>
</dbReference>
<keyword evidence="3" id="KW-0547">Nucleotide-binding</keyword>
<dbReference type="RefSeq" id="WP_242375425.1">
    <property type="nucleotide sequence ID" value="NZ_JAKRKC020000002.1"/>
</dbReference>
<name>A0ABT0G5U0_9ACTN</name>
<proteinExistence type="predicted"/>
<accession>A0ABT0G5U0</accession>
<dbReference type="PANTHER" id="PTHR35526:SF3">
    <property type="entry name" value="ANTI-SIGMA-F FACTOR RSBW"/>
    <property type="match status" value="1"/>
</dbReference>
<dbReference type="SUPFAM" id="SSF55874">
    <property type="entry name" value="ATPase domain of HSP90 chaperone/DNA topoisomerase II/histidine kinase"/>
    <property type="match status" value="1"/>
</dbReference>
<dbReference type="PANTHER" id="PTHR35526">
    <property type="entry name" value="ANTI-SIGMA-F FACTOR RSBW-RELATED"/>
    <property type="match status" value="1"/>
</dbReference>
<dbReference type="Pfam" id="PF13581">
    <property type="entry name" value="HATPase_c_2"/>
    <property type="match status" value="1"/>
</dbReference>
<evidence type="ECO:0000313" key="4">
    <source>
        <dbReference type="Proteomes" id="UP001317259"/>
    </source>
</evidence>